<evidence type="ECO:0000313" key="1">
    <source>
        <dbReference type="EMBL" id="EKB47762.1"/>
    </source>
</evidence>
<reference evidence="1 2" key="1">
    <citation type="journal article" date="2012" name="J. Bacteriol.">
        <title>Draft Genome Sequence of Cecembia lonarensis Strain LW9T, Isolated from Lonar Lake, a Haloalkaline Lake in India.</title>
        <authorList>
            <person name="Shivaji S."/>
            <person name="Ara S."/>
            <person name="Singh A."/>
            <person name="Pinnaka A.K."/>
        </authorList>
    </citation>
    <scope>NUCLEOTIDE SEQUENCE [LARGE SCALE GENOMIC DNA]</scope>
    <source>
        <strain evidence="1 2">LW9</strain>
    </source>
</reference>
<dbReference type="PATRIC" id="fig|1225176.3.peg.3866"/>
<organism evidence="1 2">
    <name type="scientific">Cecembia lonarensis (strain CCUG 58316 / KCTC 22772 / LW9)</name>
    <dbReference type="NCBI Taxonomy" id="1225176"/>
    <lineage>
        <taxon>Bacteria</taxon>
        <taxon>Pseudomonadati</taxon>
        <taxon>Bacteroidota</taxon>
        <taxon>Cytophagia</taxon>
        <taxon>Cytophagales</taxon>
        <taxon>Cyclobacteriaceae</taxon>
        <taxon>Cecembia</taxon>
    </lineage>
</organism>
<dbReference type="AlphaFoldDB" id="K1L6T1"/>
<dbReference type="OrthoDB" id="9803040at2"/>
<dbReference type="InterPro" id="IPR018914">
    <property type="entry name" value="DUF2480"/>
</dbReference>
<protein>
    <recommendedName>
        <fullName evidence="3">DUF2480 family protein</fullName>
    </recommendedName>
</protein>
<comment type="caution">
    <text evidence="1">The sequence shown here is derived from an EMBL/GenBank/DDBJ whole genome shotgun (WGS) entry which is preliminary data.</text>
</comment>
<evidence type="ECO:0000313" key="2">
    <source>
        <dbReference type="Proteomes" id="UP000004478"/>
    </source>
</evidence>
<gene>
    <name evidence="1" type="ORF">B879_03641</name>
</gene>
<evidence type="ECO:0008006" key="3">
    <source>
        <dbReference type="Google" id="ProtNLM"/>
    </source>
</evidence>
<sequence>MTEIVNRVANSPIITLNLEEYYRPEERVVFDLKDYLFQELILKEKDFRSALKDLDWERYQGKLVAITCTADAIVPNWAYMLVGTYLGRLGVTYVIGDLSSLEQYLFEEALTKINPEDYEGRPVVVKGCSKYPVPLYAYGRVVARVQAYAKSIMYGEPCSTVPLFKASK</sequence>
<accession>K1L6T1</accession>
<dbReference type="EMBL" id="AMGM01000094">
    <property type="protein sequence ID" value="EKB47762.1"/>
    <property type="molecule type" value="Genomic_DNA"/>
</dbReference>
<proteinExistence type="predicted"/>
<keyword evidence="2" id="KW-1185">Reference proteome</keyword>
<name>K1L6T1_CECL9</name>
<dbReference type="RefSeq" id="WP_009186656.1">
    <property type="nucleotide sequence ID" value="NZ_AMGM01000094.1"/>
</dbReference>
<dbReference type="Pfam" id="PF10652">
    <property type="entry name" value="DUF2480"/>
    <property type="match status" value="1"/>
</dbReference>
<dbReference type="Proteomes" id="UP000004478">
    <property type="component" value="Unassembled WGS sequence"/>
</dbReference>